<reference evidence="1" key="3">
    <citation type="submission" date="2025-08" db="UniProtKB">
        <authorList>
            <consortium name="Ensembl"/>
        </authorList>
    </citation>
    <scope>IDENTIFICATION</scope>
    <source>
        <strain evidence="1">JP 163 A</strain>
    </source>
</reference>
<organism evidence="1 2">
    <name type="scientific">Xiphophorus maculatus</name>
    <name type="common">Southern platyfish</name>
    <name type="synonym">Platypoecilus maculatus</name>
    <dbReference type="NCBI Taxonomy" id="8083"/>
    <lineage>
        <taxon>Eukaryota</taxon>
        <taxon>Metazoa</taxon>
        <taxon>Chordata</taxon>
        <taxon>Craniata</taxon>
        <taxon>Vertebrata</taxon>
        <taxon>Euteleostomi</taxon>
        <taxon>Actinopterygii</taxon>
        <taxon>Neopterygii</taxon>
        <taxon>Teleostei</taxon>
        <taxon>Neoteleostei</taxon>
        <taxon>Acanthomorphata</taxon>
        <taxon>Ovalentaria</taxon>
        <taxon>Atherinomorphae</taxon>
        <taxon>Cyprinodontiformes</taxon>
        <taxon>Poeciliidae</taxon>
        <taxon>Poeciliinae</taxon>
        <taxon>Xiphophorus</taxon>
    </lineage>
</organism>
<protein>
    <submittedName>
        <fullName evidence="1">Uncharacterized protein</fullName>
    </submittedName>
</protein>
<accession>A0A3B5R8A4</accession>
<dbReference type="Ensembl" id="ENSXMAT00000042322.1">
    <property type="protein sequence ID" value="ENSXMAP00000039898.1"/>
    <property type="gene ID" value="ENSXMAG00000021660.1"/>
</dbReference>
<dbReference type="Proteomes" id="UP000002852">
    <property type="component" value="Unassembled WGS sequence"/>
</dbReference>
<name>A0A3B5R8A4_XIPMA</name>
<reference evidence="2" key="2">
    <citation type="journal article" date="2013" name="Nat. Genet.">
        <title>The genome of the platyfish, Xiphophorus maculatus, provides insights into evolutionary adaptation and several complex traits.</title>
        <authorList>
            <person name="Schartl M."/>
            <person name="Walter R.B."/>
            <person name="Shen Y."/>
            <person name="Garcia T."/>
            <person name="Catchen J."/>
            <person name="Amores A."/>
            <person name="Braasch I."/>
            <person name="Chalopin D."/>
            <person name="Volff J.N."/>
            <person name="Lesch K.P."/>
            <person name="Bisazza A."/>
            <person name="Minx P."/>
            <person name="Hillier L."/>
            <person name="Wilson R.K."/>
            <person name="Fuerstenberg S."/>
            <person name="Boore J."/>
            <person name="Searle S."/>
            <person name="Postlethwait J.H."/>
            <person name="Warren W.C."/>
        </authorList>
    </citation>
    <scope>NUCLEOTIDE SEQUENCE [LARGE SCALE GENOMIC DNA]</scope>
    <source>
        <strain evidence="2">JP 163 A</strain>
    </source>
</reference>
<dbReference type="InParanoid" id="A0A3B5R8A4"/>
<reference evidence="1" key="4">
    <citation type="submission" date="2025-09" db="UniProtKB">
        <authorList>
            <consortium name="Ensembl"/>
        </authorList>
    </citation>
    <scope>IDENTIFICATION</scope>
    <source>
        <strain evidence="1">JP 163 A</strain>
    </source>
</reference>
<reference evidence="2" key="1">
    <citation type="submission" date="2012-01" db="EMBL/GenBank/DDBJ databases">
        <authorList>
            <person name="Walter R."/>
            <person name="Schartl M."/>
            <person name="Warren W."/>
        </authorList>
    </citation>
    <scope>NUCLEOTIDE SEQUENCE [LARGE SCALE GENOMIC DNA]</scope>
    <source>
        <strain evidence="2">JP 163 A</strain>
    </source>
</reference>
<sequence>ERETTETSVILHVNILILHDNLSLSSVCRLRFSLCMFHIDSPLSFSRVETFLQDSEEQIPDTHLHPTSRTRLKSLVDYNSLMM</sequence>
<evidence type="ECO:0000313" key="1">
    <source>
        <dbReference type="Ensembl" id="ENSXMAP00000039898.1"/>
    </source>
</evidence>
<evidence type="ECO:0000313" key="2">
    <source>
        <dbReference type="Proteomes" id="UP000002852"/>
    </source>
</evidence>
<proteinExistence type="predicted"/>
<dbReference type="AlphaFoldDB" id="A0A3B5R8A4"/>
<keyword evidence="2" id="KW-1185">Reference proteome</keyword>